<keyword evidence="1" id="KW-0812">Transmembrane</keyword>
<evidence type="ECO:0000313" key="2">
    <source>
        <dbReference type="EMBL" id="KAL0903820.1"/>
    </source>
</evidence>
<keyword evidence="1" id="KW-1133">Transmembrane helix</keyword>
<dbReference type="AlphaFoldDB" id="A0ABD0TW38"/>
<gene>
    <name evidence="2" type="ORF">M5K25_025873</name>
</gene>
<reference evidence="2 3" key="1">
    <citation type="journal article" date="2024" name="Plant Biotechnol. J.">
        <title>Dendrobium thyrsiflorum genome and its molecular insights into genes involved in important horticultural traits.</title>
        <authorList>
            <person name="Chen B."/>
            <person name="Wang J.Y."/>
            <person name="Zheng P.J."/>
            <person name="Li K.L."/>
            <person name="Liang Y.M."/>
            <person name="Chen X.F."/>
            <person name="Zhang C."/>
            <person name="Zhao X."/>
            <person name="He X."/>
            <person name="Zhang G.Q."/>
            <person name="Liu Z.J."/>
            <person name="Xu Q."/>
        </authorList>
    </citation>
    <scope>NUCLEOTIDE SEQUENCE [LARGE SCALE GENOMIC DNA]</scope>
    <source>
        <strain evidence="2">GZMU011</strain>
    </source>
</reference>
<proteinExistence type="predicted"/>
<feature type="transmembrane region" description="Helical" evidence="1">
    <location>
        <begin position="114"/>
        <end position="133"/>
    </location>
</feature>
<evidence type="ECO:0000313" key="3">
    <source>
        <dbReference type="Proteomes" id="UP001552299"/>
    </source>
</evidence>
<dbReference type="EMBL" id="JANQDX010000019">
    <property type="protein sequence ID" value="KAL0903820.1"/>
    <property type="molecule type" value="Genomic_DNA"/>
</dbReference>
<dbReference type="Proteomes" id="UP001552299">
    <property type="component" value="Unassembled WGS sequence"/>
</dbReference>
<sequence length="176" mass="19878">MTSVYKVLPAMGTSPTNIFPVSPLGEAYQIYHHLLHYLCMADPEVDHGFIYDHQGLVDILQSSFFDLNLEVDNTVDDYVDRILFTLAPSIAKHLPFGRWRLIGHPPVSSSLVNFPWINTLGVASLLVAFLFYMEQVTVQRNSSRLPADQPVWRPSWAVLTSQIAAHNIKEKAESKL</sequence>
<evidence type="ECO:0000256" key="1">
    <source>
        <dbReference type="SAM" id="Phobius"/>
    </source>
</evidence>
<keyword evidence="1" id="KW-0472">Membrane</keyword>
<accession>A0ABD0TW38</accession>
<name>A0ABD0TW38_DENTH</name>
<organism evidence="2 3">
    <name type="scientific">Dendrobium thyrsiflorum</name>
    <name type="common">Pinecone-like raceme dendrobium</name>
    <name type="synonym">Orchid</name>
    <dbReference type="NCBI Taxonomy" id="117978"/>
    <lineage>
        <taxon>Eukaryota</taxon>
        <taxon>Viridiplantae</taxon>
        <taxon>Streptophyta</taxon>
        <taxon>Embryophyta</taxon>
        <taxon>Tracheophyta</taxon>
        <taxon>Spermatophyta</taxon>
        <taxon>Magnoliopsida</taxon>
        <taxon>Liliopsida</taxon>
        <taxon>Asparagales</taxon>
        <taxon>Orchidaceae</taxon>
        <taxon>Epidendroideae</taxon>
        <taxon>Malaxideae</taxon>
        <taxon>Dendrobiinae</taxon>
        <taxon>Dendrobium</taxon>
    </lineage>
</organism>
<keyword evidence="3" id="KW-1185">Reference proteome</keyword>
<comment type="caution">
    <text evidence="2">The sequence shown here is derived from an EMBL/GenBank/DDBJ whole genome shotgun (WGS) entry which is preliminary data.</text>
</comment>
<protein>
    <submittedName>
        <fullName evidence="2">Uncharacterized protein</fullName>
    </submittedName>
</protein>